<gene>
    <name evidence="3" type="ORF">LV89_00944</name>
</gene>
<dbReference type="InterPro" id="IPR026444">
    <property type="entry name" value="Secre_tail"/>
</dbReference>
<evidence type="ECO:0000313" key="3">
    <source>
        <dbReference type="EMBL" id="PWK28166.1"/>
    </source>
</evidence>
<reference evidence="3 4" key="1">
    <citation type="submission" date="2018-05" db="EMBL/GenBank/DDBJ databases">
        <title>Genomic Encyclopedia of Archaeal and Bacterial Type Strains, Phase II (KMG-II): from individual species to whole genera.</title>
        <authorList>
            <person name="Goeker M."/>
        </authorList>
    </citation>
    <scope>NUCLEOTIDE SEQUENCE [LARGE SCALE GENOMIC DNA]</scope>
    <source>
        <strain evidence="3 4">DSM 22214</strain>
    </source>
</reference>
<evidence type="ECO:0000313" key="4">
    <source>
        <dbReference type="Proteomes" id="UP000245489"/>
    </source>
</evidence>
<proteinExistence type="predicted"/>
<keyword evidence="1" id="KW-0732">Signal</keyword>
<keyword evidence="4" id="KW-1185">Reference proteome</keyword>
<feature type="chain" id="PRO_5016392927" evidence="1">
    <location>
        <begin position="21"/>
        <end position="548"/>
    </location>
</feature>
<dbReference type="Pfam" id="PF18962">
    <property type="entry name" value="Por_Secre_tail"/>
    <property type="match status" value="1"/>
</dbReference>
<dbReference type="EMBL" id="QGGO01000004">
    <property type="protein sequence ID" value="PWK28166.1"/>
    <property type="molecule type" value="Genomic_DNA"/>
</dbReference>
<dbReference type="PANTHER" id="PTHR40050">
    <property type="entry name" value="INNER SPORE COAT PROTEIN H"/>
    <property type="match status" value="1"/>
</dbReference>
<dbReference type="AlphaFoldDB" id="A0A316EDE4"/>
<name>A0A316EDE4_9BACT</name>
<dbReference type="InterPro" id="IPR014867">
    <property type="entry name" value="Spore_coat_CotH_CotH2/3/7"/>
</dbReference>
<dbReference type="Proteomes" id="UP000245489">
    <property type="component" value="Unassembled WGS sequence"/>
</dbReference>
<dbReference type="NCBIfam" id="TIGR04183">
    <property type="entry name" value="Por_Secre_tail"/>
    <property type="match status" value="1"/>
</dbReference>
<feature type="domain" description="Secretion system C-terminal sorting" evidence="2">
    <location>
        <begin position="469"/>
        <end position="534"/>
    </location>
</feature>
<evidence type="ECO:0000259" key="2">
    <source>
        <dbReference type="Pfam" id="PF18962"/>
    </source>
</evidence>
<accession>A0A316EDE4</accession>
<feature type="signal peptide" evidence="1">
    <location>
        <begin position="1"/>
        <end position="20"/>
    </location>
</feature>
<dbReference type="PANTHER" id="PTHR40050:SF1">
    <property type="entry name" value="INNER SPORE COAT PROTEIN H"/>
    <property type="match status" value="1"/>
</dbReference>
<evidence type="ECO:0000256" key="1">
    <source>
        <dbReference type="SAM" id="SignalP"/>
    </source>
</evidence>
<dbReference type="Pfam" id="PF08757">
    <property type="entry name" value="CotH"/>
    <property type="match status" value="1"/>
</dbReference>
<sequence length="548" mass="63497">MKLFYTLFILAFFCILKTNAQSQVSTNLPIIKVNTNGNVIYDEPKILADLEIINNGSSTNNSTDKPNIYAGKVGIEYRGSTSQDLFPKKPFGLELWVDSTQKSRKVALLGMPEESDWVLNATYNDKTLMRDVLSYDLANRMGRYATRTRYCELMLNNQYHGLYILMEKIKRDKNRVDVSSLKTTDNSGDDVTGGYILKIDKTEGSISRSWRTNVTNGLQKFTIPIQIEYPKMADITDAQFNYIKDYVTEFETSLLSTDFKNSKAKWRDLIDLDSFIDYFLITEFTKNVDGYRLSTYFYKDKNSKGGKLKMGPAWDYNLAFGNAYYHEGYLTSGWQYKVNDLAILAKDVNFLSPNWWEQFAQDSTFKYRVANRWGVLRNKVLSTERINNWIDSTAKVLQPAMERNNNRWTGVLGKSVWPNYYVGATYQDELNWMKEWIRQRSIWLDGQFKAWVTPLANENEISREFALKVFPNPYESETTIEYIVAKKGKAKISIYDFMGRLINVVINEEKNANTHQIKINNEALQSGTYIIDYQLDEIPAGRVKMIKK</sequence>
<dbReference type="OrthoDB" id="9803752at2"/>
<protein>
    <submittedName>
        <fullName evidence="3">Putative secreted protein (Por secretion system target)</fullName>
    </submittedName>
</protein>
<dbReference type="RefSeq" id="WP_109741725.1">
    <property type="nucleotide sequence ID" value="NZ_QGGO01000004.1"/>
</dbReference>
<comment type="caution">
    <text evidence="3">The sequence shown here is derived from an EMBL/GenBank/DDBJ whole genome shotgun (WGS) entry which is preliminary data.</text>
</comment>
<organism evidence="3 4">
    <name type="scientific">Arcicella aurantiaca</name>
    <dbReference type="NCBI Taxonomy" id="591202"/>
    <lineage>
        <taxon>Bacteria</taxon>
        <taxon>Pseudomonadati</taxon>
        <taxon>Bacteroidota</taxon>
        <taxon>Cytophagia</taxon>
        <taxon>Cytophagales</taxon>
        <taxon>Flectobacillaceae</taxon>
        <taxon>Arcicella</taxon>
    </lineage>
</organism>